<evidence type="ECO:0000256" key="7">
    <source>
        <dbReference type="PROSITE-ProRule" id="PRU00169"/>
    </source>
</evidence>
<feature type="modified residue" description="4-aspartylphosphate" evidence="7">
    <location>
        <position position="64"/>
    </location>
</feature>
<dbReference type="PROSITE" id="PS50113">
    <property type="entry name" value="PAC"/>
    <property type="match status" value="1"/>
</dbReference>
<feature type="domain" description="Histidine kinase" evidence="8">
    <location>
        <begin position="298"/>
        <end position="526"/>
    </location>
</feature>
<dbReference type="EC" id="2.7.13.3" evidence="2"/>
<dbReference type="InterPro" id="IPR000700">
    <property type="entry name" value="PAS-assoc_C"/>
</dbReference>
<dbReference type="PROSITE" id="PS50112">
    <property type="entry name" value="PAS"/>
    <property type="match status" value="1"/>
</dbReference>
<evidence type="ECO:0000256" key="5">
    <source>
        <dbReference type="ARBA" id="ARBA00022777"/>
    </source>
</evidence>
<dbReference type="InterPro" id="IPR035965">
    <property type="entry name" value="PAS-like_dom_sf"/>
</dbReference>
<evidence type="ECO:0000256" key="3">
    <source>
        <dbReference type="ARBA" id="ARBA00022553"/>
    </source>
</evidence>
<dbReference type="InterPro" id="IPR001789">
    <property type="entry name" value="Sig_transdc_resp-reg_receiver"/>
</dbReference>
<dbReference type="InterPro" id="IPR004358">
    <property type="entry name" value="Sig_transdc_His_kin-like_C"/>
</dbReference>
<dbReference type="PRINTS" id="PR00344">
    <property type="entry name" value="BCTRLSENSOR"/>
</dbReference>
<dbReference type="PROSITE" id="PS50110">
    <property type="entry name" value="RESPONSE_REGULATORY"/>
    <property type="match status" value="1"/>
</dbReference>
<evidence type="ECO:0000259" key="9">
    <source>
        <dbReference type="PROSITE" id="PS50110"/>
    </source>
</evidence>
<evidence type="ECO:0000256" key="4">
    <source>
        <dbReference type="ARBA" id="ARBA00022679"/>
    </source>
</evidence>
<dbReference type="Pfam" id="PF02518">
    <property type="entry name" value="HATPase_c"/>
    <property type="match status" value="1"/>
</dbReference>
<accession>A0A832H2G3</accession>
<dbReference type="GO" id="GO:0009927">
    <property type="term" value="F:histidine phosphotransfer kinase activity"/>
    <property type="evidence" value="ECO:0007669"/>
    <property type="project" value="TreeGrafter"/>
</dbReference>
<keyword evidence="5" id="KW-0418">Kinase</keyword>
<dbReference type="Pfam" id="PF00989">
    <property type="entry name" value="PAS"/>
    <property type="match status" value="1"/>
</dbReference>
<dbReference type="PROSITE" id="PS50109">
    <property type="entry name" value="HIS_KIN"/>
    <property type="match status" value="1"/>
</dbReference>
<evidence type="ECO:0000259" key="10">
    <source>
        <dbReference type="PROSITE" id="PS50112"/>
    </source>
</evidence>
<dbReference type="GO" id="GO:0005886">
    <property type="term" value="C:plasma membrane"/>
    <property type="evidence" value="ECO:0007669"/>
    <property type="project" value="TreeGrafter"/>
</dbReference>
<keyword evidence="3 7" id="KW-0597">Phosphoprotein</keyword>
<dbReference type="Pfam" id="PF00512">
    <property type="entry name" value="HisKA"/>
    <property type="match status" value="1"/>
</dbReference>
<comment type="caution">
    <text evidence="12">The sequence shown here is derived from an EMBL/GenBank/DDBJ whole genome shotgun (WGS) entry which is preliminary data.</text>
</comment>
<keyword evidence="4" id="KW-0808">Transferase</keyword>
<feature type="domain" description="PAC" evidence="11">
    <location>
        <begin position="219"/>
        <end position="271"/>
    </location>
</feature>
<dbReference type="InterPro" id="IPR036890">
    <property type="entry name" value="HATPase_C_sf"/>
</dbReference>
<dbReference type="Gene3D" id="3.30.565.10">
    <property type="entry name" value="Histidine kinase-like ATPase, C-terminal domain"/>
    <property type="match status" value="1"/>
</dbReference>
<dbReference type="InterPro" id="IPR001610">
    <property type="entry name" value="PAC"/>
</dbReference>
<dbReference type="InterPro" id="IPR036097">
    <property type="entry name" value="HisK_dim/P_sf"/>
</dbReference>
<dbReference type="InterPro" id="IPR003594">
    <property type="entry name" value="HATPase_dom"/>
</dbReference>
<feature type="domain" description="Response regulatory" evidence="9">
    <location>
        <begin position="14"/>
        <end position="129"/>
    </location>
</feature>
<protein>
    <recommendedName>
        <fullName evidence="2">histidine kinase</fullName>
        <ecNumber evidence="2">2.7.13.3</ecNumber>
    </recommendedName>
</protein>
<dbReference type="SMART" id="SM00091">
    <property type="entry name" value="PAS"/>
    <property type="match status" value="1"/>
</dbReference>
<dbReference type="Gene3D" id="3.40.50.2300">
    <property type="match status" value="1"/>
</dbReference>
<dbReference type="NCBIfam" id="TIGR00229">
    <property type="entry name" value="sensory_box"/>
    <property type="match status" value="1"/>
</dbReference>
<dbReference type="InterPro" id="IPR013767">
    <property type="entry name" value="PAS_fold"/>
</dbReference>
<dbReference type="PANTHER" id="PTHR43047">
    <property type="entry name" value="TWO-COMPONENT HISTIDINE PROTEIN KINASE"/>
    <property type="match status" value="1"/>
</dbReference>
<dbReference type="GO" id="GO:0006355">
    <property type="term" value="P:regulation of DNA-templated transcription"/>
    <property type="evidence" value="ECO:0007669"/>
    <property type="project" value="InterPro"/>
</dbReference>
<feature type="domain" description="PAS" evidence="10">
    <location>
        <begin position="141"/>
        <end position="214"/>
    </location>
</feature>
<reference evidence="12" key="1">
    <citation type="journal article" date="2020" name="mSystems">
        <title>Genome- and Community-Level Interaction Insights into Carbon Utilization and Element Cycling Functions of Hydrothermarchaeota in Hydrothermal Sediment.</title>
        <authorList>
            <person name="Zhou Z."/>
            <person name="Liu Y."/>
            <person name="Xu W."/>
            <person name="Pan J."/>
            <person name="Luo Z.H."/>
            <person name="Li M."/>
        </authorList>
    </citation>
    <scope>NUCLEOTIDE SEQUENCE [LARGE SCALE GENOMIC DNA]</scope>
    <source>
        <strain evidence="12">SpSt-402</strain>
    </source>
</reference>
<dbReference type="CDD" id="cd17534">
    <property type="entry name" value="REC_DC-like"/>
    <property type="match status" value="1"/>
</dbReference>
<evidence type="ECO:0000256" key="1">
    <source>
        <dbReference type="ARBA" id="ARBA00000085"/>
    </source>
</evidence>
<dbReference type="CDD" id="cd00130">
    <property type="entry name" value="PAS"/>
    <property type="match status" value="1"/>
</dbReference>
<gene>
    <name evidence="12" type="ORF">ENR47_09035</name>
</gene>
<dbReference type="CDD" id="cd00075">
    <property type="entry name" value="HATPase"/>
    <property type="match status" value="1"/>
</dbReference>
<evidence type="ECO:0000259" key="11">
    <source>
        <dbReference type="PROSITE" id="PS50113"/>
    </source>
</evidence>
<evidence type="ECO:0000256" key="6">
    <source>
        <dbReference type="ARBA" id="ARBA00023012"/>
    </source>
</evidence>
<sequence length="530" mass="59328">MLASSTSSSTALIHILIVEDERIIARDIRDCLENLGYSVVGIAASGEEAIAKATECHPDLILMDIQLKSEMDGIQAADIIWNQLKIPVIYSTGYSDTSTLERAKATAPFGYILKPVEERELYVAIETALQRYHLDVELKKREQWLTTILRGIGDGVIVINAQGQIKFLNLIAEALLGYPQNTLQEQLLTDFFQIVHEFTLEPIENPAILALERGEICLLPEQTLLVTRSGTMVPISDSAAPLRDEQGAITGAVLVFRDITDKRLAEERRVALALNQKLQEQMLEMQRLNQLKDDFLSTISHELRTPLTNIKMAIRMLEITLDHPTQQLTEGKIAPHSATRYLTILQDQCDRELQLINDLLDLQRLNADVYTLEPSTFQISKWITQLIEGFQGRLQERQIDLQLTIEDNLPALVSDLASLDRIVTELLGNACKYTSPNQQILISIALVDTDRVQFSICNTGIEIAEAELPRIFEPFYRIPRSDRWQQGGTGLGLSLVKKLVTILGGTIHVESTAGQTCFLLQIPLHPPIAP</sequence>
<dbReference type="SMART" id="SM00387">
    <property type="entry name" value="HATPase_c"/>
    <property type="match status" value="1"/>
</dbReference>
<dbReference type="InterPro" id="IPR003661">
    <property type="entry name" value="HisK_dim/P_dom"/>
</dbReference>
<dbReference type="SUPFAM" id="SSF52172">
    <property type="entry name" value="CheY-like"/>
    <property type="match status" value="1"/>
</dbReference>
<proteinExistence type="predicted"/>
<keyword evidence="6" id="KW-0902">Two-component regulatory system</keyword>
<dbReference type="SMART" id="SM00086">
    <property type="entry name" value="PAC"/>
    <property type="match status" value="1"/>
</dbReference>
<organism evidence="12">
    <name type="scientific">Oscillatoriales cyanobacterium SpSt-402</name>
    <dbReference type="NCBI Taxonomy" id="2282168"/>
    <lineage>
        <taxon>Bacteria</taxon>
        <taxon>Bacillati</taxon>
        <taxon>Cyanobacteriota</taxon>
        <taxon>Cyanophyceae</taxon>
        <taxon>Oscillatoriophycideae</taxon>
        <taxon>Oscillatoriales</taxon>
    </lineage>
</organism>
<dbReference type="SUPFAM" id="SSF55874">
    <property type="entry name" value="ATPase domain of HSP90 chaperone/DNA topoisomerase II/histidine kinase"/>
    <property type="match status" value="1"/>
</dbReference>
<dbReference type="CDD" id="cd00082">
    <property type="entry name" value="HisKA"/>
    <property type="match status" value="1"/>
</dbReference>
<dbReference type="SMART" id="SM00448">
    <property type="entry name" value="REC"/>
    <property type="match status" value="1"/>
</dbReference>
<dbReference type="PANTHER" id="PTHR43047:SF72">
    <property type="entry name" value="OSMOSENSING HISTIDINE PROTEIN KINASE SLN1"/>
    <property type="match status" value="1"/>
</dbReference>
<dbReference type="Gene3D" id="1.10.287.130">
    <property type="match status" value="1"/>
</dbReference>
<name>A0A832H2G3_9CYAN</name>
<evidence type="ECO:0000256" key="2">
    <source>
        <dbReference type="ARBA" id="ARBA00012438"/>
    </source>
</evidence>
<evidence type="ECO:0000259" key="8">
    <source>
        <dbReference type="PROSITE" id="PS50109"/>
    </source>
</evidence>
<evidence type="ECO:0000313" key="12">
    <source>
        <dbReference type="EMBL" id="HGW94409.1"/>
    </source>
</evidence>
<dbReference type="GO" id="GO:0000155">
    <property type="term" value="F:phosphorelay sensor kinase activity"/>
    <property type="evidence" value="ECO:0007669"/>
    <property type="project" value="InterPro"/>
</dbReference>
<dbReference type="Pfam" id="PF00072">
    <property type="entry name" value="Response_reg"/>
    <property type="match status" value="1"/>
</dbReference>
<dbReference type="InterPro" id="IPR011006">
    <property type="entry name" value="CheY-like_superfamily"/>
</dbReference>
<dbReference type="InterPro" id="IPR005467">
    <property type="entry name" value="His_kinase_dom"/>
</dbReference>
<dbReference type="InterPro" id="IPR000014">
    <property type="entry name" value="PAS"/>
</dbReference>
<dbReference type="SUPFAM" id="SSF47384">
    <property type="entry name" value="Homodimeric domain of signal transducing histidine kinase"/>
    <property type="match status" value="1"/>
</dbReference>
<dbReference type="SMART" id="SM00388">
    <property type="entry name" value="HisKA"/>
    <property type="match status" value="1"/>
</dbReference>
<dbReference type="Gene3D" id="3.30.450.20">
    <property type="entry name" value="PAS domain"/>
    <property type="match status" value="1"/>
</dbReference>
<comment type="catalytic activity">
    <reaction evidence="1">
        <text>ATP + protein L-histidine = ADP + protein N-phospho-L-histidine.</text>
        <dbReference type="EC" id="2.7.13.3"/>
    </reaction>
</comment>
<dbReference type="SUPFAM" id="SSF55785">
    <property type="entry name" value="PYP-like sensor domain (PAS domain)"/>
    <property type="match status" value="1"/>
</dbReference>
<dbReference type="AlphaFoldDB" id="A0A832H2G3"/>
<dbReference type="EMBL" id="DSRD01000566">
    <property type="protein sequence ID" value="HGW94409.1"/>
    <property type="molecule type" value="Genomic_DNA"/>
</dbReference>